<gene>
    <name evidence="1" type="ORF">TPHV1_90082</name>
</gene>
<dbReference type="Proteomes" id="UP000042527">
    <property type="component" value="Unassembled WGS sequence"/>
</dbReference>
<protein>
    <recommendedName>
        <fullName evidence="3">Uracil-DNA glycosylase</fullName>
    </recommendedName>
</protein>
<evidence type="ECO:0000313" key="1">
    <source>
        <dbReference type="EMBL" id="CEM63453.1"/>
    </source>
</evidence>
<dbReference type="OrthoDB" id="357352at2"/>
<dbReference type="AlphaFoldDB" id="A0A0B7GY82"/>
<dbReference type="EMBL" id="CDNC01000051">
    <property type="protein sequence ID" value="CEM63453.1"/>
    <property type="molecule type" value="Genomic_DNA"/>
</dbReference>
<evidence type="ECO:0008006" key="3">
    <source>
        <dbReference type="Google" id="ProtNLM"/>
    </source>
</evidence>
<proteinExistence type="predicted"/>
<evidence type="ECO:0000313" key="2">
    <source>
        <dbReference type="Proteomes" id="UP000042527"/>
    </source>
</evidence>
<keyword evidence="2" id="KW-1185">Reference proteome</keyword>
<sequence>MTETQWNAFYTFKEEFKELCIRGLEDFGYRYSPPETAASATSLRKKNAALFDGAALDILQEQAALADKVPPYLVETPIVYNHNLDFVQKDDCIKIILVGDNPGKNEQRHSNQRYLVGQAGKVADGFFSRNPELGIDFRKNIIILNKTPLHTAKTAELQKLLDCDSRDKKIWNFLEKTQVWLAEQAAFLQQALDCQLWLVGYGQLRKKSLFTVYAERLIQIYEKRPKNEQRLGVYQHFSMNCFLNNLNKNLDSSLSLAENLYELGLKNRKEILGF</sequence>
<reference evidence="2" key="1">
    <citation type="submission" date="2015-01" db="EMBL/GenBank/DDBJ databases">
        <authorList>
            <person name="Manzoor Shahid"/>
            <person name="Zubair Saima"/>
        </authorList>
    </citation>
    <scope>NUCLEOTIDE SEQUENCE [LARGE SCALE GENOMIC DNA]</scope>
    <source>
        <strain evidence="2">V1</strain>
    </source>
</reference>
<dbReference type="RefSeq" id="WP_044635086.1">
    <property type="nucleotide sequence ID" value="NZ_CDNC01000051.1"/>
</dbReference>
<organism evidence="1 2">
    <name type="scientific">Treponema phagedenis</name>
    <dbReference type="NCBI Taxonomy" id="162"/>
    <lineage>
        <taxon>Bacteria</taxon>
        <taxon>Pseudomonadati</taxon>
        <taxon>Spirochaetota</taxon>
        <taxon>Spirochaetia</taxon>
        <taxon>Spirochaetales</taxon>
        <taxon>Treponemataceae</taxon>
        <taxon>Treponema</taxon>
    </lineage>
</organism>
<name>A0A0B7GY82_TREPH</name>
<accession>A0A0B7GY82</accession>